<feature type="domain" description="Alanine racemase N-terminal" evidence="5">
    <location>
        <begin position="48"/>
        <end position="237"/>
    </location>
</feature>
<dbReference type="STRING" id="1261.HMPREF3195_00668"/>
<dbReference type="Proteomes" id="UP000070326">
    <property type="component" value="Unassembled WGS sequence"/>
</dbReference>
<dbReference type="InterPro" id="IPR011078">
    <property type="entry name" value="PyrdxlP_homeostasis"/>
</dbReference>
<organism evidence="6 7">
    <name type="scientific">Peptostreptococcus anaerobius</name>
    <dbReference type="NCBI Taxonomy" id="1261"/>
    <lineage>
        <taxon>Bacteria</taxon>
        <taxon>Bacillati</taxon>
        <taxon>Bacillota</taxon>
        <taxon>Clostridia</taxon>
        <taxon>Peptostreptococcales</taxon>
        <taxon>Peptostreptococcaceae</taxon>
        <taxon>Peptostreptococcus</taxon>
    </lineage>
</organism>
<dbReference type="AlphaFoldDB" id="A0A135YVW6"/>
<evidence type="ECO:0000313" key="7">
    <source>
        <dbReference type="Proteomes" id="UP000070326"/>
    </source>
</evidence>
<evidence type="ECO:0000256" key="3">
    <source>
        <dbReference type="PIRSR" id="PIRSR004848-1"/>
    </source>
</evidence>
<dbReference type="NCBIfam" id="TIGR00044">
    <property type="entry name" value="YggS family pyridoxal phosphate-dependent enzyme"/>
    <property type="match status" value="1"/>
</dbReference>
<dbReference type="CDD" id="cd00635">
    <property type="entry name" value="PLPDE_III_YBL036c_like"/>
    <property type="match status" value="1"/>
</dbReference>
<comment type="caution">
    <text evidence="6">The sequence shown here is derived from an EMBL/GenBank/DDBJ whole genome shotgun (WGS) entry which is preliminary data.</text>
</comment>
<evidence type="ECO:0000259" key="5">
    <source>
        <dbReference type="Pfam" id="PF01168"/>
    </source>
</evidence>
<dbReference type="FunFam" id="3.20.20.10:FF:000018">
    <property type="entry name" value="Pyridoxal phosphate homeostasis protein"/>
    <property type="match status" value="1"/>
</dbReference>
<evidence type="ECO:0000256" key="2">
    <source>
        <dbReference type="HAMAP-Rule" id="MF_02087"/>
    </source>
</evidence>
<dbReference type="InterPro" id="IPR029066">
    <property type="entry name" value="PLP-binding_barrel"/>
</dbReference>
<proteinExistence type="inferred from homology"/>
<evidence type="ECO:0000256" key="4">
    <source>
        <dbReference type="RuleBase" id="RU004514"/>
    </source>
</evidence>
<dbReference type="SUPFAM" id="SSF51419">
    <property type="entry name" value="PLP-binding barrel"/>
    <property type="match status" value="1"/>
</dbReference>
<dbReference type="PANTHER" id="PTHR10146:SF14">
    <property type="entry name" value="PYRIDOXAL PHOSPHATE HOMEOSTASIS PROTEIN"/>
    <property type="match status" value="1"/>
</dbReference>
<dbReference type="Pfam" id="PF01168">
    <property type="entry name" value="Ala_racemase_N"/>
    <property type="match status" value="1"/>
</dbReference>
<reference evidence="6 7" key="1">
    <citation type="submission" date="2016-02" db="EMBL/GenBank/DDBJ databases">
        <authorList>
            <person name="Wen L."/>
            <person name="He K."/>
            <person name="Yang H."/>
        </authorList>
    </citation>
    <scope>NUCLEOTIDE SEQUENCE [LARGE SCALE GENOMIC DNA]</scope>
    <source>
        <strain evidence="6 7">MJR8628A</strain>
    </source>
</reference>
<keyword evidence="1 2" id="KW-0663">Pyridoxal phosphate</keyword>
<comment type="similarity">
    <text evidence="2 4">Belongs to the pyridoxal phosphate-binding protein YggS/PROSC family.</text>
</comment>
<dbReference type="eggNOG" id="COG0325">
    <property type="taxonomic scope" value="Bacteria"/>
</dbReference>
<comment type="cofactor">
    <cofactor evidence="3">
        <name>pyridoxal 5'-phosphate</name>
        <dbReference type="ChEBI" id="CHEBI:597326"/>
    </cofactor>
</comment>
<sequence>MRLKEGGLMDSLKDNLERVRASINQVALSSNRDPKSILLLGVTKTVDVDVVESAIELGVEEVGENKPQELARKYDIIKDRVKWHQIGSLQTNKVKYIIDKVELIHSLDRVRLADEINLRADKIDRDIKCLVQVNMSGEESKHGLRPSDVEDFVRYCSSNCPRIRIVGMMTMAAADADEKGVRACFRGLRDLSQSIDRLGLDNVKMQELSMGMSGDYKIAIEEGSTIVRVGTSIFGKRDYSK</sequence>
<dbReference type="PATRIC" id="fig|1261.5.peg.673"/>
<dbReference type="GO" id="GO:0030170">
    <property type="term" value="F:pyridoxal phosphate binding"/>
    <property type="evidence" value="ECO:0007669"/>
    <property type="project" value="UniProtKB-UniRule"/>
</dbReference>
<dbReference type="HAMAP" id="MF_02087">
    <property type="entry name" value="PLP_homeostasis"/>
    <property type="match status" value="1"/>
</dbReference>
<feature type="modified residue" description="N6-(pyridoxal phosphate)lysine" evidence="2 3">
    <location>
        <position position="44"/>
    </location>
</feature>
<name>A0A135YVW6_9FIRM</name>
<dbReference type="Gene3D" id="3.20.20.10">
    <property type="entry name" value="Alanine racemase"/>
    <property type="match status" value="1"/>
</dbReference>
<evidence type="ECO:0000313" key="6">
    <source>
        <dbReference type="EMBL" id="KXI13507.1"/>
    </source>
</evidence>
<dbReference type="PANTHER" id="PTHR10146">
    <property type="entry name" value="PROLINE SYNTHETASE CO-TRANSCRIBED BACTERIAL HOMOLOG PROTEIN"/>
    <property type="match status" value="1"/>
</dbReference>
<accession>A0A135YVW6</accession>
<dbReference type="EMBL" id="LSQZ01000021">
    <property type="protein sequence ID" value="KXI13507.1"/>
    <property type="molecule type" value="Genomic_DNA"/>
</dbReference>
<evidence type="ECO:0000256" key="1">
    <source>
        <dbReference type="ARBA" id="ARBA00022898"/>
    </source>
</evidence>
<comment type="function">
    <text evidence="2">Pyridoxal 5'-phosphate (PLP)-binding protein, which is involved in PLP homeostasis.</text>
</comment>
<dbReference type="PIRSF" id="PIRSF004848">
    <property type="entry name" value="YBL036c_PLPDEIII"/>
    <property type="match status" value="1"/>
</dbReference>
<gene>
    <name evidence="6" type="ORF">HMPREF3195_00668</name>
</gene>
<protein>
    <recommendedName>
        <fullName evidence="2">Pyridoxal phosphate homeostasis protein</fullName>
        <shortName evidence="2">PLP homeostasis protein</shortName>
    </recommendedName>
</protein>
<dbReference type="InterPro" id="IPR001608">
    <property type="entry name" value="Ala_racemase_N"/>
</dbReference>